<comment type="cofactor">
    <cofactor evidence="2">
        <name>K(+)</name>
        <dbReference type="ChEBI" id="CHEBI:29103"/>
    </cofactor>
</comment>
<evidence type="ECO:0000256" key="1">
    <source>
        <dbReference type="ARBA" id="ARBA00001946"/>
    </source>
</evidence>
<evidence type="ECO:0000256" key="4">
    <source>
        <dbReference type="ARBA" id="ARBA00009685"/>
    </source>
</evidence>
<comment type="caution">
    <text evidence="15">The sequence shown here is derived from an EMBL/GenBank/DDBJ whole genome shotgun (WGS) entry which is preliminary data.</text>
</comment>
<accession>A0A328IHK3</accession>
<evidence type="ECO:0000256" key="2">
    <source>
        <dbReference type="ARBA" id="ARBA00001958"/>
    </source>
</evidence>
<keyword evidence="7" id="KW-0808">Transferase</keyword>
<keyword evidence="11" id="KW-0460">Magnesium</keyword>
<dbReference type="EMBL" id="JHUK01000003">
    <property type="protein sequence ID" value="RAM57749.1"/>
    <property type="molecule type" value="Genomic_DNA"/>
</dbReference>
<evidence type="ECO:0000256" key="5">
    <source>
        <dbReference type="ARBA" id="ARBA00012828"/>
    </source>
</evidence>
<comment type="cofactor">
    <cofactor evidence="1">
        <name>Mg(2+)</name>
        <dbReference type="ChEBI" id="CHEBI:18420"/>
    </cofactor>
</comment>
<comment type="similarity">
    <text evidence="4">Belongs to the AdoMet synthase family.</text>
</comment>
<keyword evidence="16" id="KW-1185">Reference proteome</keyword>
<evidence type="ECO:0000313" key="16">
    <source>
        <dbReference type="Proteomes" id="UP000249343"/>
    </source>
</evidence>
<sequence length="220" mass="24875">MIINPSCTVKRHNSISIIVISCQHKKNIKKKYLEEEIINKIIKKKIKPNLINKKTKFYINPSGSFTLGGPSVDTGLTGRKIIQDSYGNEIRHGGGCFSGKDGTKVDRSGAYMARYLAKNIVASGICNKCEIQLTYAIGIEKPISLYINTFQTNKVKESLIIETIKNHFDLSPQGIIKKLNLKKPIFAITSREGHFGRIDNLFSWERIDQKFIFSKLLLIK</sequence>
<keyword evidence="8" id="KW-0479">Metal-binding</keyword>
<dbReference type="InterPro" id="IPR022630">
    <property type="entry name" value="S-AdoMet_synt_C"/>
</dbReference>
<comment type="pathway">
    <text evidence="3">Amino-acid biosynthesis; S-adenosyl-L-methionine biosynthesis; S-adenosyl-L-methionine from L-methionine: step 1/1.</text>
</comment>
<dbReference type="PROSITE" id="PS00377">
    <property type="entry name" value="ADOMET_SYNTHASE_2"/>
    <property type="match status" value="1"/>
</dbReference>
<dbReference type="GO" id="GO:0006556">
    <property type="term" value="P:S-adenosylmethionine biosynthetic process"/>
    <property type="evidence" value="ECO:0007669"/>
    <property type="project" value="UniProtKB-UniPathway"/>
</dbReference>
<organism evidence="15 16">
    <name type="scientific">Candidatus Phytoplasma oryzae</name>
    <dbReference type="NCBI Taxonomy" id="203274"/>
    <lineage>
        <taxon>Bacteria</taxon>
        <taxon>Bacillati</taxon>
        <taxon>Mycoplasmatota</taxon>
        <taxon>Mollicutes</taxon>
        <taxon>Acholeplasmatales</taxon>
        <taxon>Acholeplasmataceae</taxon>
        <taxon>Candidatus Phytoplasma</taxon>
        <taxon>16SrXI (Rice yellow dwarf group)</taxon>
    </lineage>
</organism>
<evidence type="ECO:0000256" key="7">
    <source>
        <dbReference type="ARBA" id="ARBA00022679"/>
    </source>
</evidence>
<evidence type="ECO:0000259" key="13">
    <source>
        <dbReference type="Pfam" id="PF02772"/>
    </source>
</evidence>
<dbReference type="GO" id="GO:0005524">
    <property type="term" value="F:ATP binding"/>
    <property type="evidence" value="ECO:0007669"/>
    <property type="project" value="UniProtKB-KW"/>
</dbReference>
<protein>
    <recommendedName>
        <fullName evidence="5">methionine adenosyltransferase</fullName>
        <ecNumber evidence="5">2.5.1.6</ecNumber>
    </recommendedName>
</protein>
<keyword evidence="9" id="KW-0547">Nucleotide-binding</keyword>
<evidence type="ECO:0000256" key="8">
    <source>
        <dbReference type="ARBA" id="ARBA00022723"/>
    </source>
</evidence>
<dbReference type="InterPro" id="IPR022629">
    <property type="entry name" value="S-AdoMet_synt_central"/>
</dbReference>
<proteinExistence type="inferred from homology"/>
<dbReference type="GO" id="GO:0046872">
    <property type="term" value="F:metal ion binding"/>
    <property type="evidence" value="ECO:0007669"/>
    <property type="project" value="UniProtKB-KW"/>
</dbReference>
<dbReference type="UniPathway" id="UPA00315">
    <property type="reaction ID" value="UER00080"/>
</dbReference>
<dbReference type="AlphaFoldDB" id="A0A328IHK3"/>
<dbReference type="PANTHER" id="PTHR11964">
    <property type="entry name" value="S-ADENOSYLMETHIONINE SYNTHETASE"/>
    <property type="match status" value="1"/>
</dbReference>
<evidence type="ECO:0000256" key="10">
    <source>
        <dbReference type="ARBA" id="ARBA00022840"/>
    </source>
</evidence>
<keyword evidence="6" id="KW-0554">One-carbon metabolism</keyword>
<dbReference type="Pfam" id="PF02772">
    <property type="entry name" value="S-AdoMet_synt_M"/>
    <property type="match status" value="1"/>
</dbReference>
<evidence type="ECO:0000256" key="12">
    <source>
        <dbReference type="ARBA" id="ARBA00022958"/>
    </source>
</evidence>
<gene>
    <name evidence="15" type="ORF">DH96_01450</name>
</gene>
<dbReference type="SUPFAM" id="SSF55973">
    <property type="entry name" value="S-adenosylmethionine synthetase"/>
    <property type="match status" value="2"/>
</dbReference>
<evidence type="ECO:0000256" key="3">
    <source>
        <dbReference type="ARBA" id="ARBA00005224"/>
    </source>
</evidence>
<dbReference type="InterPro" id="IPR002133">
    <property type="entry name" value="S-AdoMet_synthetase"/>
</dbReference>
<dbReference type="GO" id="GO:0004478">
    <property type="term" value="F:methionine adenosyltransferase activity"/>
    <property type="evidence" value="ECO:0007669"/>
    <property type="project" value="UniProtKB-EC"/>
</dbReference>
<evidence type="ECO:0000313" key="15">
    <source>
        <dbReference type="EMBL" id="RAM57749.1"/>
    </source>
</evidence>
<evidence type="ECO:0000256" key="6">
    <source>
        <dbReference type="ARBA" id="ARBA00022563"/>
    </source>
</evidence>
<evidence type="ECO:0000256" key="11">
    <source>
        <dbReference type="ARBA" id="ARBA00022842"/>
    </source>
</evidence>
<dbReference type="EC" id="2.5.1.6" evidence="5"/>
<keyword evidence="12" id="KW-0630">Potassium</keyword>
<evidence type="ECO:0000256" key="9">
    <source>
        <dbReference type="ARBA" id="ARBA00022741"/>
    </source>
</evidence>
<dbReference type="Gene3D" id="3.30.300.10">
    <property type="match status" value="2"/>
</dbReference>
<dbReference type="Proteomes" id="UP000249343">
    <property type="component" value="Unassembled WGS sequence"/>
</dbReference>
<reference evidence="15 16" key="1">
    <citation type="submission" date="2014-04" db="EMBL/GenBank/DDBJ databases">
        <title>Genome study of Napier grass stunt phytoplasma.</title>
        <authorList>
            <person name="Kawicha P."/>
            <person name="Dickinson M."/>
            <person name="Hodgetts J."/>
        </authorList>
    </citation>
    <scope>NUCLEOTIDE SEQUENCE [LARGE SCALE GENOMIC DNA]</scope>
    <source>
        <strain evidence="15 16">NGS-S10</strain>
    </source>
</reference>
<feature type="domain" description="S-adenosylmethionine synthetase central" evidence="13">
    <location>
        <begin position="11"/>
        <end position="65"/>
    </location>
</feature>
<feature type="domain" description="S-adenosylmethionine synthetase C-terminal" evidence="14">
    <location>
        <begin position="67"/>
        <end position="206"/>
    </location>
</feature>
<dbReference type="Pfam" id="PF02773">
    <property type="entry name" value="S-AdoMet_synt_C"/>
    <property type="match status" value="1"/>
</dbReference>
<evidence type="ECO:0000259" key="14">
    <source>
        <dbReference type="Pfam" id="PF02773"/>
    </source>
</evidence>
<name>A0A328IHK3_9MOLU</name>
<dbReference type="InterPro" id="IPR022636">
    <property type="entry name" value="S-AdoMet_synthetase_sfam"/>
</dbReference>
<keyword evidence="10" id="KW-0067">ATP-binding</keyword>
<dbReference type="GO" id="GO:0006730">
    <property type="term" value="P:one-carbon metabolic process"/>
    <property type="evidence" value="ECO:0007669"/>
    <property type="project" value="UniProtKB-KW"/>
</dbReference>
<dbReference type="InterPro" id="IPR022631">
    <property type="entry name" value="ADOMET_SYNTHASE_CS"/>
</dbReference>